<comment type="function">
    <text evidence="9">Catalyzes the two-step NADP-dependent conversion of GDP-4-dehydro-6-deoxy-D-mannose to GDP-fucose, involving an epimerase and a reductase reaction.</text>
</comment>
<organism evidence="11 12">
    <name type="scientific">Oleidesulfovibrio alaskensis (strain ATCC BAA-1058 / DSM 17464 / G20)</name>
    <name type="common">Desulfovibrio alaskensis</name>
    <dbReference type="NCBI Taxonomy" id="207559"/>
    <lineage>
        <taxon>Bacteria</taxon>
        <taxon>Pseudomonadati</taxon>
        <taxon>Thermodesulfobacteriota</taxon>
        <taxon>Desulfovibrionia</taxon>
        <taxon>Desulfovibrionales</taxon>
        <taxon>Desulfovibrionaceae</taxon>
        <taxon>Oleidesulfovibrio</taxon>
    </lineage>
</organism>
<dbReference type="Proteomes" id="UP000002710">
    <property type="component" value="Chromosome"/>
</dbReference>
<evidence type="ECO:0000256" key="2">
    <source>
        <dbReference type="ARBA" id="ARBA00005959"/>
    </source>
</evidence>
<gene>
    <name evidence="9" type="primary">fcl</name>
    <name evidence="11" type="ordered locus">Dde_0425</name>
</gene>
<dbReference type="AlphaFoldDB" id="Q316C0"/>
<accession>Q316C0</accession>
<dbReference type="SUPFAM" id="SSF51735">
    <property type="entry name" value="NAD(P)-binding Rossmann-fold domains"/>
    <property type="match status" value="1"/>
</dbReference>
<evidence type="ECO:0000313" key="12">
    <source>
        <dbReference type="Proteomes" id="UP000002710"/>
    </source>
</evidence>
<dbReference type="HAMAP" id="MF_00956">
    <property type="entry name" value="GDP_fucose_synth"/>
    <property type="match status" value="1"/>
</dbReference>
<evidence type="ECO:0000313" key="11">
    <source>
        <dbReference type="EMBL" id="ABB37226.1"/>
    </source>
</evidence>
<dbReference type="InterPro" id="IPR028614">
    <property type="entry name" value="GDP_fucose/colitose_synth"/>
</dbReference>
<keyword evidence="6 9" id="KW-0413">Isomerase</keyword>
<dbReference type="KEGG" id="dde:Dde_0425"/>
<feature type="domain" description="NAD-dependent epimerase/dehydratase" evidence="10">
    <location>
        <begin position="9"/>
        <end position="272"/>
    </location>
</feature>
<reference evidence="11 12" key="1">
    <citation type="journal article" date="2011" name="J. Bacteriol.">
        <title>Complete genome sequence and updated annotation of Desulfovibrio alaskensis G20.</title>
        <authorList>
            <person name="Hauser L.J."/>
            <person name="Land M.L."/>
            <person name="Brown S.D."/>
            <person name="Larimer F."/>
            <person name="Keller K.L."/>
            <person name="Rapp-Giles B.J."/>
            <person name="Price M.N."/>
            <person name="Lin M."/>
            <person name="Bruce D.C."/>
            <person name="Detter J.C."/>
            <person name="Tapia R."/>
            <person name="Han C.S."/>
            <person name="Goodwin L.A."/>
            <person name="Cheng J.F."/>
            <person name="Pitluck S."/>
            <person name="Copeland A."/>
            <person name="Lucas S."/>
            <person name="Nolan M."/>
            <person name="Lapidus A.L."/>
            <person name="Palumbo A.V."/>
            <person name="Wall J.D."/>
        </authorList>
    </citation>
    <scope>NUCLEOTIDE SEQUENCE [LARGE SCALE GENOMIC DNA]</scope>
    <source>
        <strain evidence="12">ATCC BAA 1058 / DSM 17464 / G20</strain>
    </source>
</reference>
<dbReference type="GO" id="GO:0016853">
    <property type="term" value="F:isomerase activity"/>
    <property type="evidence" value="ECO:0007669"/>
    <property type="project" value="UniProtKB-KW"/>
</dbReference>
<dbReference type="InterPro" id="IPR036291">
    <property type="entry name" value="NAD(P)-bd_dom_sf"/>
</dbReference>
<dbReference type="UniPathway" id="UPA00128">
    <property type="reaction ID" value="UER00191"/>
</dbReference>
<feature type="binding site" evidence="9">
    <location>
        <begin position="166"/>
        <end position="169"/>
    </location>
    <ligand>
        <name>NADP(+)</name>
        <dbReference type="ChEBI" id="CHEBI:58349"/>
    </ligand>
</feature>
<keyword evidence="12" id="KW-1185">Reference proteome</keyword>
<dbReference type="CDD" id="cd05239">
    <property type="entry name" value="GDP_FS_SDR_e"/>
    <property type="match status" value="1"/>
</dbReference>
<evidence type="ECO:0000256" key="1">
    <source>
        <dbReference type="ARBA" id="ARBA00004883"/>
    </source>
</evidence>
<dbReference type="InterPro" id="IPR001509">
    <property type="entry name" value="Epimerase_deHydtase"/>
</dbReference>
<dbReference type="Gene3D" id="3.90.25.10">
    <property type="entry name" value="UDP-galactose 4-epimerase, domain 1"/>
    <property type="match status" value="2"/>
</dbReference>
<dbReference type="FunFam" id="3.40.50.720:FF:000101">
    <property type="entry name" value="GDP-L-fucose synthase"/>
    <property type="match status" value="1"/>
</dbReference>
<evidence type="ECO:0000256" key="4">
    <source>
        <dbReference type="ARBA" id="ARBA00022857"/>
    </source>
</evidence>
<feature type="binding site" evidence="9">
    <location>
        <position position="182"/>
    </location>
    <ligand>
        <name>NADP(+)</name>
        <dbReference type="ChEBI" id="CHEBI:58349"/>
    </ligand>
</feature>
<dbReference type="GO" id="GO:0050577">
    <property type="term" value="F:GDP-L-fucose synthase activity"/>
    <property type="evidence" value="ECO:0007669"/>
    <property type="project" value="UniProtKB-UniRule"/>
</dbReference>
<feature type="binding site" evidence="9">
    <location>
        <position position="304"/>
    </location>
    <ligand>
        <name>substrate</name>
    </ligand>
</feature>
<feature type="active site" description="Proton donor/acceptor" evidence="9">
    <location>
        <position position="139"/>
    </location>
</feature>
<dbReference type="EC" id="1.1.1.271" evidence="3 9"/>
<feature type="binding site" evidence="9">
    <location>
        <position position="190"/>
    </location>
    <ligand>
        <name>substrate</name>
    </ligand>
</feature>
<name>Q316C0_OLEA2</name>
<sequence length="346" mass="37742">MTIDMDASIFVAGHRGLVGSAIVRCLQGHGARNLLLKTHAELDLTDQHAVAGFFARHRPQVVFLAAARVGGILANDTYPADFIHINLAIQNNVLHQAYVHGARRLLFLGSSCIYPRLAPQPLREESLMTGPLEQTNSAYAVAKIAGIEMCRAYNRQYGTSFVPVMPTNLYGPGDSFSLESSHVLPALLRKCHLARMVMQGDMQAVERDEQVFGPLPADVRTHLGLDGAGTAPRIAVWGSGNALREFLHVDDLAAACVHLVFRTQETALVNIGTGEDLTIRELAELVRSVVGVDAPLVFDAAKPDGTPRKVLDVSRMHSLGWRPSIGLRQGIAQVYRWYLDRLESAA</sequence>
<evidence type="ECO:0000256" key="9">
    <source>
        <dbReference type="HAMAP-Rule" id="MF_00956"/>
    </source>
</evidence>
<comment type="pathway">
    <text evidence="1 9">Nucleotide-sugar biosynthesis; GDP-L-fucose biosynthesis via de novo pathway; GDP-L-fucose from GDP-alpha-D-mannose: step 2/2.</text>
</comment>
<evidence type="ECO:0000256" key="7">
    <source>
        <dbReference type="ARBA" id="ARBA00023268"/>
    </source>
</evidence>
<evidence type="ECO:0000256" key="5">
    <source>
        <dbReference type="ARBA" id="ARBA00023002"/>
    </source>
</evidence>
<feature type="binding site" evidence="9">
    <location>
        <position position="143"/>
    </location>
    <ligand>
        <name>NADP(+)</name>
        <dbReference type="ChEBI" id="CHEBI:58349"/>
    </ligand>
</feature>
<keyword evidence="7 9" id="KW-0511">Multifunctional enzyme</keyword>
<dbReference type="Pfam" id="PF01370">
    <property type="entry name" value="Epimerase"/>
    <property type="match status" value="1"/>
</dbReference>
<dbReference type="STRING" id="207559.Dde_0425"/>
<evidence type="ECO:0000256" key="6">
    <source>
        <dbReference type="ARBA" id="ARBA00023235"/>
    </source>
</evidence>
<keyword evidence="5 9" id="KW-0560">Oxidoreductase</keyword>
<feature type="binding site" evidence="9">
    <location>
        <position position="237"/>
    </location>
    <ligand>
        <name>substrate</name>
    </ligand>
</feature>
<evidence type="ECO:0000256" key="3">
    <source>
        <dbReference type="ARBA" id="ARBA00012371"/>
    </source>
</evidence>
<comment type="similarity">
    <text evidence="2 9">Belongs to the NAD(P)-dependent epimerase/dehydratase family. Fucose synthase subfamily.</text>
</comment>
<dbReference type="EMBL" id="CP000112">
    <property type="protein sequence ID" value="ABB37226.1"/>
    <property type="molecule type" value="Genomic_DNA"/>
</dbReference>
<comment type="catalytic activity">
    <reaction evidence="8 9">
        <text>GDP-beta-L-fucose + NADP(+) = GDP-4-dehydro-alpha-D-rhamnose + NADPH + H(+)</text>
        <dbReference type="Rhea" id="RHEA:18885"/>
        <dbReference type="ChEBI" id="CHEBI:15378"/>
        <dbReference type="ChEBI" id="CHEBI:57273"/>
        <dbReference type="ChEBI" id="CHEBI:57783"/>
        <dbReference type="ChEBI" id="CHEBI:57964"/>
        <dbReference type="ChEBI" id="CHEBI:58349"/>
        <dbReference type="EC" id="1.1.1.271"/>
    </reaction>
</comment>
<feature type="binding site" evidence="9">
    <location>
        <position position="244"/>
    </location>
    <ligand>
        <name>substrate</name>
    </ligand>
</feature>
<dbReference type="PANTHER" id="PTHR43238">
    <property type="entry name" value="GDP-L-FUCOSE SYNTHASE"/>
    <property type="match status" value="1"/>
</dbReference>
<proteinExistence type="inferred from homology"/>
<dbReference type="Gene3D" id="3.40.50.720">
    <property type="entry name" value="NAD(P)-binding Rossmann-like Domain"/>
    <property type="match status" value="2"/>
</dbReference>
<keyword evidence="4 9" id="KW-0521">NADP</keyword>
<dbReference type="HOGENOM" id="CLU_007383_18_0_7"/>
<evidence type="ECO:0000256" key="8">
    <source>
        <dbReference type="ARBA" id="ARBA00051935"/>
    </source>
</evidence>
<dbReference type="GO" id="GO:0042351">
    <property type="term" value="P:'de novo' GDP-L-fucose biosynthetic process"/>
    <property type="evidence" value="ECO:0007669"/>
    <property type="project" value="UniProtKB-UniRule"/>
</dbReference>
<feature type="binding site" evidence="9">
    <location>
        <begin position="13"/>
        <end position="19"/>
    </location>
    <ligand>
        <name>NADP(+)</name>
        <dbReference type="ChEBI" id="CHEBI:58349"/>
    </ligand>
</feature>
<evidence type="ECO:0000259" key="10">
    <source>
        <dbReference type="Pfam" id="PF01370"/>
    </source>
</evidence>
<dbReference type="GO" id="GO:0070401">
    <property type="term" value="F:NADP+ binding"/>
    <property type="evidence" value="ECO:0007669"/>
    <property type="project" value="UniProtKB-UniRule"/>
</dbReference>
<protein>
    <recommendedName>
        <fullName evidence="3 9">GDP-L-fucose synthase</fullName>
        <ecNumber evidence="3 9">1.1.1.271</ecNumber>
    </recommendedName>
    <alternativeName>
        <fullName evidence="9">GDP-4-keto-6-deoxy-D-mannose-3,5-epimerase-4-reductase</fullName>
    </alternativeName>
</protein>
<feature type="binding site" evidence="9">
    <location>
        <begin position="108"/>
        <end position="111"/>
    </location>
    <ligand>
        <name>NADP(+)</name>
        <dbReference type="ChEBI" id="CHEBI:58349"/>
    </ligand>
</feature>
<dbReference type="RefSeq" id="WP_011366558.1">
    <property type="nucleotide sequence ID" value="NC_007519.1"/>
</dbReference>
<feature type="site" description="Important for catalytic activity" evidence="9">
    <location>
        <position position="110"/>
    </location>
</feature>
<feature type="site" description="Important for catalytic activity" evidence="9">
    <location>
        <position position="112"/>
    </location>
</feature>
<dbReference type="PANTHER" id="PTHR43238:SF1">
    <property type="entry name" value="GDP-L-FUCOSE SYNTHASE"/>
    <property type="match status" value="1"/>
</dbReference>
<dbReference type="eggNOG" id="COG0451">
    <property type="taxonomic scope" value="Bacteria"/>
</dbReference>